<dbReference type="Gene3D" id="1.10.10.10">
    <property type="entry name" value="Winged helix-like DNA-binding domain superfamily/Winged helix DNA-binding domain"/>
    <property type="match status" value="1"/>
</dbReference>
<reference evidence="2 3" key="1">
    <citation type="submission" date="2017-06" db="EMBL/GenBank/DDBJ databases">
        <authorList>
            <person name="Kim H.J."/>
            <person name="Triplett B.A."/>
        </authorList>
    </citation>
    <scope>NUCLEOTIDE SEQUENCE [LARGE SCALE GENOMIC DNA]</scope>
    <source>
        <strain evidence="2 3">CGMCC 4.1858</strain>
    </source>
</reference>
<dbReference type="InterPro" id="IPR039422">
    <property type="entry name" value="MarR/SlyA-like"/>
</dbReference>
<gene>
    <name evidence="2" type="ORF">SAMN05216252_10737</name>
</gene>
<sequence length="158" mass="17331">MMASTKQQSQPLSASEEAFVRALSRVLLELPRAVDADMVEGAGLPLSEYTPLMFLSETPGRGMRMSELAAVCSLSLSGMTRVVIRLEKHGWVERVKCAEDGRGWNAVLTDAGFERLEQAWPTHLASVRRHLVDHFGDQDLAGLTLALQRVASDQGDHS</sequence>
<protein>
    <submittedName>
        <fullName evidence="2">Transcriptional regulator, MarR family</fullName>
    </submittedName>
</protein>
<dbReference type="GO" id="GO:0003700">
    <property type="term" value="F:DNA-binding transcription factor activity"/>
    <property type="evidence" value="ECO:0007669"/>
    <property type="project" value="InterPro"/>
</dbReference>
<dbReference type="EMBL" id="FZOF01000007">
    <property type="protein sequence ID" value="SNS59208.1"/>
    <property type="molecule type" value="Genomic_DNA"/>
</dbReference>
<proteinExistence type="predicted"/>
<dbReference type="InterPro" id="IPR036390">
    <property type="entry name" value="WH_DNA-bd_sf"/>
</dbReference>
<accession>A0A239FRJ5</accession>
<evidence type="ECO:0000313" key="2">
    <source>
        <dbReference type="EMBL" id="SNS59208.1"/>
    </source>
</evidence>
<feature type="domain" description="HTH marR-type" evidence="1">
    <location>
        <begin position="16"/>
        <end position="152"/>
    </location>
</feature>
<organism evidence="2 3">
    <name type="scientific">Actinacidiphila glaucinigra</name>
    <dbReference type="NCBI Taxonomy" id="235986"/>
    <lineage>
        <taxon>Bacteria</taxon>
        <taxon>Bacillati</taxon>
        <taxon>Actinomycetota</taxon>
        <taxon>Actinomycetes</taxon>
        <taxon>Kitasatosporales</taxon>
        <taxon>Streptomycetaceae</taxon>
        <taxon>Actinacidiphila</taxon>
    </lineage>
</organism>
<dbReference type="Pfam" id="PF12802">
    <property type="entry name" value="MarR_2"/>
    <property type="match status" value="1"/>
</dbReference>
<keyword evidence="3" id="KW-1185">Reference proteome</keyword>
<evidence type="ECO:0000313" key="3">
    <source>
        <dbReference type="Proteomes" id="UP000198280"/>
    </source>
</evidence>
<dbReference type="InterPro" id="IPR036388">
    <property type="entry name" value="WH-like_DNA-bd_sf"/>
</dbReference>
<dbReference type="SMART" id="SM00347">
    <property type="entry name" value="HTH_MARR"/>
    <property type="match status" value="1"/>
</dbReference>
<dbReference type="PANTHER" id="PTHR33164">
    <property type="entry name" value="TRANSCRIPTIONAL REGULATOR, MARR FAMILY"/>
    <property type="match status" value="1"/>
</dbReference>
<name>A0A239FRJ5_9ACTN</name>
<evidence type="ECO:0000259" key="1">
    <source>
        <dbReference type="PROSITE" id="PS50995"/>
    </source>
</evidence>
<dbReference type="InterPro" id="IPR000835">
    <property type="entry name" value="HTH_MarR-typ"/>
</dbReference>
<dbReference type="AlphaFoldDB" id="A0A239FRJ5"/>
<dbReference type="GO" id="GO:0006950">
    <property type="term" value="P:response to stress"/>
    <property type="evidence" value="ECO:0007669"/>
    <property type="project" value="TreeGrafter"/>
</dbReference>
<dbReference type="PROSITE" id="PS50995">
    <property type="entry name" value="HTH_MARR_2"/>
    <property type="match status" value="1"/>
</dbReference>
<dbReference type="PANTHER" id="PTHR33164:SF99">
    <property type="entry name" value="MARR FAMILY REGULATORY PROTEIN"/>
    <property type="match status" value="1"/>
</dbReference>
<dbReference type="Proteomes" id="UP000198280">
    <property type="component" value="Unassembled WGS sequence"/>
</dbReference>
<dbReference type="SUPFAM" id="SSF46785">
    <property type="entry name" value="Winged helix' DNA-binding domain"/>
    <property type="match status" value="1"/>
</dbReference>